<proteinExistence type="predicted"/>
<dbReference type="EMBL" id="JADKFW010000004">
    <property type="protein sequence ID" value="MBK9716192.1"/>
    <property type="molecule type" value="Genomic_DNA"/>
</dbReference>
<comment type="caution">
    <text evidence="1">The sequence shown here is derived from an EMBL/GenBank/DDBJ whole genome shotgun (WGS) entry which is preliminary data.</text>
</comment>
<protein>
    <submittedName>
        <fullName evidence="1">Uncharacterized protein</fullName>
    </submittedName>
</protein>
<evidence type="ECO:0000313" key="2">
    <source>
        <dbReference type="Proteomes" id="UP000808349"/>
    </source>
</evidence>
<gene>
    <name evidence="1" type="ORF">IPO85_01455</name>
</gene>
<sequence>MKRTNFKRFLLFLGDGRTRFMTIALVMFFSLSQFQNLSAQLGPSSIPLLKSKQEVRAIIDQQVQVLADQIAQMGVTNKSDLRISALLSAHNIYMFMATNMERGNTMNDVAYLAYAQANFGRVSSNPNALNDIVPAGVSLSAWNVEFFNIIDVIKQ</sequence>
<reference evidence="1 2" key="1">
    <citation type="submission" date="2020-10" db="EMBL/GenBank/DDBJ databases">
        <title>Connecting structure to function with the recovery of over 1000 high-quality activated sludge metagenome-assembled genomes encoding full-length rRNA genes using long-read sequencing.</title>
        <authorList>
            <person name="Singleton C.M."/>
            <person name="Petriglieri F."/>
            <person name="Kristensen J.M."/>
            <person name="Kirkegaard R.H."/>
            <person name="Michaelsen T.Y."/>
            <person name="Andersen M.H."/>
            <person name="Karst S.M."/>
            <person name="Dueholm M.S."/>
            <person name="Nielsen P.H."/>
            <person name="Albertsen M."/>
        </authorList>
    </citation>
    <scope>NUCLEOTIDE SEQUENCE [LARGE SCALE GENOMIC DNA]</scope>
    <source>
        <strain evidence="1">Ribe_18-Q3-R11-54_BAT3C.373</strain>
    </source>
</reference>
<accession>A0A9D7S5F4</accession>
<name>A0A9D7S5F4_9BACT</name>
<dbReference type="AlphaFoldDB" id="A0A9D7S5F4"/>
<evidence type="ECO:0000313" key="1">
    <source>
        <dbReference type="EMBL" id="MBK9716192.1"/>
    </source>
</evidence>
<organism evidence="1 2">
    <name type="scientific">Candidatus Defluviibacterium haderslevense</name>
    <dbReference type="NCBI Taxonomy" id="2981993"/>
    <lineage>
        <taxon>Bacteria</taxon>
        <taxon>Pseudomonadati</taxon>
        <taxon>Bacteroidota</taxon>
        <taxon>Saprospiria</taxon>
        <taxon>Saprospirales</taxon>
        <taxon>Saprospiraceae</taxon>
        <taxon>Candidatus Defluviibacterium</taxon>
    </lineage>
</organism>
<dbReference type="Proteomes" id="UP000808349">
    <property type="component" value="Unassembled WGS sequence"/>
</dbReference>